<dbReference type="InterPro" id="IPR044600">
    <property type="entry name" value="ATL1/ATL16-like"/>
</dbReference>
<dbReference type="Gene3D" id="3.30.40.10">
    <property type="entry name" value="Zinc/RING finger domain, C3HC4 (zinc finger)"/>
    <property type="match status" value="1"/>
</dbReference>
<name>A0AAQ3TGD3_PASNO</name>
<dbReference type="FunFam" id="3.30.40.10:FF:000456">
    <property type="entry name" value="RING-H2 finger protein ATL16"/>
    <property type="match status" value="1"/>
</dbReference>
<keyword evidence="4" id="KW-0808">Transferase</keyword>
<dbReference type="Proteomes" id="UP001341281">
    <property type="component" value="Chromosome 05"/>
</dbReference>
<keyword evidence="11" id="KW-0472">Membrane</keyword>
<dbReference type="SUPFAM" id="SSF57850">
    <property type="entry name" value="RING/U-box"/>
    <property type="match status" value="1"/>
</dbReference>
<accession>A0AAQ3TGD3</accession>
<feature type="region of interest" description="Disordered" evidence="10">
    <location>
        <begin position="232"/>
        <end position="274"/>
    </location>
</feature>
<sequence length="284" mass="29980">MDATSTTNQGSSSALFPMPQAQLLPPPRASLSSLSLSSSGSSHHAPSITNFPILVLTVLGILTTSLLLLAYYVFVIRCCLNWHGSSSSSITTAGARGRRQRQRQRQRAATSSTALPVVSAAAEPRGLDEAAIRALPAFRYSGKKKTPAPAPSECAVCLGEFEDGDRVRLLPGCLHVFHVACIDTWLQGNANCPLCRAHIAAHCLLQLPLLPADHQQLQEVAIQLELLPGAEQEDQATTPQAQQRQAATAPAPDETAGEAPPPPPPPAAAATDNQFVIVVGGQRN</sequence>
<evidence type="ECO:0000256" key="6">
    <source>
        <dbReference type="ARBA" id="ARBA00022771"/>
    </source>
</evidence>
<dbReference type="PANTHER" id="PTHR46913:SF20">
    <property type="entry name" value="RING-TYPE E3 UBIQUITIN TRANSFERASE"/>
    <property type="match status" value="1"/>
</dbReference>
<dbReference type="EMBL" id="CP144749">
    <property type="protein sequence ID" value="WVZ73118.1"/>
    <property type="molecule type" value="Genomic_DNA"/>
</dbReference>
<evidence type="ECO:0000313" key="13">
    <source>
        <dbReference type="EMBL" id="WVZ73118.1"/>
    </source>
</evidence>
<keyword evidence="5" id="KW-0479">Metal-binding</keyword>
<dbReference type="GO" id="GO:0008270">
    <property type="term" value="F:zinc ion binding"/>
    <property type="evidence" value="ECO:0007669"/>
    <property type="project" value="UniProtKB-KW"/>
</dbReference>
<dbReference type="Pfam" id="PF13639">
    <property type="entry name" value="zf-RING_2"/>
    <property type="match status" value="1"/>
</dbReference>
<keyword evidence="11" id="KW-0812">Transmembrane</keyword>
<evidence type="ECO:0000256" key="3">
    <source>
        <dbReference type="ARBA" id="ARBA00012483"/>
    </source>
</evidence>
<evidence type="ECO:0000256" key="11">
    <source>
        <dbReference type="SAM" id="Phobius"/>
    </source>
</evidence>
<protein>
    <recommendedName>
        <fullName evidence="3">RING-type E3 ubiquitin transferase</fullName>
        <ecNumber evidence="3">2.3.2.27</ecNumber>
    </recommendedName>
</protein>
<keyword evidence="14" id="KW-1185">Reference proteome</keyword>
<evidence type="ECO:0000256" key="2">
    <source>
        <dbReference type="ARBA" id="ARBA00004906"/>
    </source>
</evidence>
<dbReference type="PROSITE" id="PS50089">
    <property type="entry name" value="ZF_RING_2"/>
    <property type="match status" value="1"/>
</dbReference>
<feature type="compositionally biased region" description="Basic residues" evidence="10">
    <location>
        <begin position="96"/>
        <end position="106"/>
    </location>
</feature>
<dbReference type="InterPro" id="IPR013083">
    <property type="entry name" value="Znf_RING/FYVE/PHD"/>
</dbReference>
<dbReference type="GO" id="GO:0061630">
    <property type="term" value="F:ubiquitin protein ligase activity"/>
    <property type="evidence" value="ECO:0007669"/>
    <property type="project" value="UniProtKB-EC"/>
</dbReference>
<evidence type="ECO:0000313" key="14">
    <source>
        <dbReference type="Proteomes" id="UP001341281"/>
    </source>
</evidence>
<evidence type="ECO:0000256" key="8">
    <source>
        <dbReference type="ARBA" id="ARBA00022833"/>
    </source>
</evidence>
<dbReference type="InterPro" id="IPR001841">
    <property type="entry name" value="Znf_RING"/>
</dbReference>
<dbReference type="SMART" id="SM00184">
    <property type="entry name" value="RING"/>
    <property type="match status" value="1"/>
</dbReference>
<evidence type="ECO:0000256" key="5">
    <source>
        <dbReference type="ARBA" id="ARBA00022723"/>
    </source>
</evidence>
<evidence type="ECO:0000256" key="9">
    <source>
        <dbReference type="PROSITE-ProRule" id="PRU00175"/>
    </source>
</evidence>
<proteinExistence type="predicted"/>
<evidence type="ECO:0000256" key="7">
    <source>
        <dbReference type="ARBA" id="ARBA00022786"/>
    </source>
</evidence>
<keyword evidence="7" id="KW-0833">Ubl conjugation pathway</keyword>
<dbReference type="CDD" id="cd16461">
    <property type="entry name" value="RING-H2_EL5-like"/>
    <property type="match status" value="1"/>
</dbReference>
<dbReference type="AlphaFoldDB" id="A0AAQ3TGD3"/>
<evidence type="ECO:0000256" key="1">
    <source>
        <dbReference type="ARBA" id="ARBA00000900"/>
    </source>
</evidence>
<keyword evidence="11" id="KW-1133">Transmembrane helix</keyword>
<dbReference type="PANTHER" id="PTHR46913">
    <property type="entry name" value="RING-H2 FINGER PROTEIN ATL16"/>
    <property type="match status" value="1"/>
</dbReference>
<keyword evidence="8" id="KW-0862">Zinc</keyword>
<comment type="catalytic activity">
    <reaction evidence="1">
        <text>S-ubiquitinyl-[E2 ubiquitin-conjugating enzyme]-L-cysteine + [acceptor protein]-L-lysine = [E2 ubiquitin-conjugating enzyme]-L-cysteine + N(6)-ubiquitinyl-[acceptor protein]-L-lysine.</text>
        <dbReference type="EC" id="2.3.2.27"/>
    </reaction>
</comment>
<feature type="domain" description="RING-type" evidence="12">
    <location>
        <begin position="154"/>
        <end position="196"/>
    </location>
</feature>
<organism evidence="13 14">
    <name type="scientific">Paspalum notatum var. saurae</name>
    <dbReference type="NCBI Taxonomy" id="547442"/>
    <lineage>
        <taxon>Eukaryota</taxon>
        <taxon>Viridiplantae</taxon>
        <taxon>Streptophyta</taxon>
        <taxon>Embryophyta</taxon>
        <taxon>Tracheophyta</taxon>
        <taxon>Spermatophyta</taxon>
        <taxon>Magnoliopsida</taxon>
        <taxon>Liliopsida</taxon>
        <taxon>Poales</taxon>
        <taxon>Poaceae</taxon>
        <taxon>PACMAD clade</taxon>
        <taxon>Panicoideae</taxon>
        <taxon>Andropogonodae</taxon>
        <taxon>Paspaleae</taxon>
        <taxon>Paspalinae</taxon>
        <taxon>Paspalum</taxon>
    </lineage>
</organism>
<evidence type="ECO:0000259" key="12">
    <source>
        <dbReference type="PROSITE" id="PS50089"/>
    </source>
</evidence>
<comment type="pathway">
    <text evidence="2">Protein modification; protein ubiquitination.</text>
</comment>
<feature type="region of interest" description="Disordered" evidence="10">
    <location>
        <begin position="87"/>
        <end position="116"/>
    </location>
</feature>
<dbReference type="GO" id="GO:0016567">
    <property type="term" value="P:protein ubiquitination"/>
    <property type="evidence" value="ECO:0007669"/>
    <property type="project" value="InterPro"/>
</dbReference>
<dbReference type="EC" id="2.3.2.27" evidence="3"/>
<keyword evidence="6 9" id="KW-0863">Zinc-finger</keyword>
<evidence type="ECO:0000256" key="4">
    <source>
        <dbReference type="ARBA" id="ARBA00022679"/>
    </source>
</evidence>
<reference evidence="13 14" key="1">
    <citation type="submission" date="2024-02" db="EMBL/GenBank/DDBJ databases">
        <title>High-quality chromosome-scale genome assembly of Pensacola bahiagrass (Paspalum notatum Flugge var. saurae).</title>
        <authorList>
            <person name="Vega J.M."/>
            <person name="Podio M."/>
            <person name="Orjuela J."/>
            <person name="Siena L.A."/>
            <person name="Pessino S.C."/>
            <person name="Combes M.C."/>
            <person name="Mariac C."/>
            <person name="Albertini E."/>
            <person name="Pupilli F."/>
            <person name="Ortiz J.P.A."/>
            <person name="Leblanc O."/>
        </authorList>
    </citation>
    <scope>NUCLEOTIDE SEQUENCE [LARGE SCALE GENOMIC DNA]</scope>
    <source>
        <strain evidence="13">R1</strain>
        <tissue evidence="13">Leaf</tissue>
    </source>
</reference>
<gene>
    <name evidence="13" type="ORF">U9M48_021465</name>
</gene>
<feature type="transmembrane region" description="Helical" evidence="11">
    <location>
        <begin position="51"/>
        <end position="74"/>
    </location>
</feature>
<feature type="compositionally biased region" description="Low complexity" evidence="10">
    <location>
        <begin position="235"/>
        <end position="258"/>
    </location>
</feature>
<evidence type="ECO:0000256" key="10">
    <source>
        <dbReference type="SAM" id="MobiDB-lite"/>
    </source>
</evidence>